<name>A6HB60_RAT</name>
<gene>
    <name evidence="1" type="ORF">rCG_63450</name>
</gene>
<organism evidence="1 2">
    <name type="scientific">Rattus norvegicus</name>
    <name type="common">Rat</name>
    <dbReference type="NCBI Taxonomy" id="10116"/>
    <lineage>
        <taxon>Eukaryota</taxon>
        <taxon>Metazoa</taxon>
        <taxon>Chordata</taxon>
        <taxon>Craniata</taxon>
        <taxon>Vertebrata</taxon>
        <taxon>Euteleostomi</taxon>
        <taxon>Mammalia</taxon>
        <taxon>Eutheria</taxon>
        <taxon>Euarchontoglires</taxon>
        <taxon>Glires</taxon>
        <taxon>Rodentia</taxon>
        <taxon>Myomorpha</taxon>
        <taxon>Muroidea</taxon>
        <taxon>Muridae</taxon>
        <taxon>Murinae</taxon>
        <taxon>Rattus</taxon>
    </lineage>
</organism>
<protein>
    <submittedName>
        <fullName evidence="1">RCG63450, isoform CRA_a</fullName>
    </submittedName>
</protein>
<proteinExistence type="predicted"/>
<evidence type="ECO:0000313" key="2">
    <source>
        <dbReference type="Proteomes" id="UP000234681"/>
    </source>
</evidence>
<dbReference type="AlphaFoldDB" id="A6HB60"/>
<sequence length="51" mass="5622">MCSISKSLNSPPNMLVKCISTRTTNTENMLTISILIAALYCGTLRFNREIG</sequence>
<dbReference type="Proteomes" id="UP000234681">
    <property type="component" value="Chromosome 6"/>
</dbReference>
<accession>A6HB60</accession>
<evidence type="ECO:0000313" key="1">
    <source>
        <dbReference type="EMBL" id="EDM03265.1"/>
    </source>
</evidence>
<dbReference type="EMBL" id="CH473947">
    <property type="protein sequence ID" value="EDM03265.1"/>
    <property type="molecule type" value="Genomic_DNA"/>
</dbReference>
<reference evidence="2" key="1">
    <citation type="submission" date="2005-09" db="EMBL/GenBank/DDBJ databases">
        <authorList>
            <person name="Mural R.J."/>
            <person name="Li P.W."/>
            <person name="Adams M.D."/>
            <person name="Amanatides P.G."/>
            <person name="Baden-Tillson H."/>
            <person name="Barnstead M."/>
            <person name="Chin S.H."/>
            <person name="Dew I."/>
            <person name="Evans C.A."/>
            <person name="Ferriera S."/>
            <person name="Flanigan M."/>
            <person name="Fosler C."/>
            <person name="Glodek A."/>
            <person name="Gu Z."/>
            <person name="Holt R.A."/>
            <person name="Jennings D."/>
            <person name="Kraft C.L."/>
            <person name="Lu F."/>
            <person name="Nguyen T."/>
            <person name="Nusskern D.R."/>
            <person name="Pfannkoch C.M."/>
            <person name="Sitter C."/>
            <person name="Sutton G.G."/>
            <person name="Venter J.C."/>
            <person name="Wang Z."/>
            <person name="Woodage T."/>
            <person name="Zheng X.H."/>
            <person name="Zhong F."/>
        </authorList>
    </citation>
    <scope>NUCLEOTIDE SEQUENCE [LARGE SCALE GENOMIC DNA]</scope>
    <source>
        <strain>BN</strain>
        <strain evidence="2">Sprague-Dawley</strain>
    </source>
</reference>